<proteinExistence type="predicted"/>
<dbReference type="Proteomes" id="UP000648187">
    <property type="component" value="Unassembled WGS sequence"/>
</dbReference>
<comment type="caution">
    <text evidence="1">The sequence shown here is derived from an EMBL/GenBank/DDBJ whole genome shotgun (WGS) entry which is preliminary data.</text>
</comment>
<accession>A0A835GM22</accession>
<reference evidence="1" key="1">
    <citation type="submission" date="2020-08" db="EMBL/GenBank/DDBJ databases">
        <title>Spodoptera exigua strain:BAW_Kor-Di-RS1 Genome sequencing and assembly.</title>
        <authorList>
            <person name="Kim J."/>
            <person name="Nam H.Y."/>
            <person name="Kwon M."/>
            <person name="Choi J.H."/>
            <person name="Cho S.R."/>
            <person name="Kim G.-H."/>
        </authorList>
    </citation>
    <scope>NUCLEOTIDE SEQUENCE</scope>
    <source>
        <strain evidence="1">BAW_Kor-Di-RS1</strain>
        <tissue evidence="1">Whole-body</tissue>
    </source>
</reference>
<sequence length="153" mass="16680">MRATTQQTCLQFQPSFKPNHIKYAPGADVNGTGMIANMGLKLLYGDCRAKPSTTSIFLAPKTMLARNLSRHASIQAVSSRTLGLDLAARDSSVNGPKGAPASDYIMSPTSINCFVVATDNWDWLLYNIFIQQVEGLVLTELATQRVAVWLDMA</sequence>
<name>A0A835GM22_SPOEX</name>
<dbReference type="EMBL" id="JACKWZ010000033">
    <property type="protein sequence ID" value="KAF9420323.1"/>
    <property type="molecule type" value="Genomic_DNA"/>
</dbReference>
<evidence type="ECO:0000313" key="1">
    <source>
        <dbReference type="EMBL" id="KAF9420323.1"/>
    </source>
</evidence>
<evidence type="ECO:0000313" key="2">
    <source>
        <dbReference type="Proteomes" id="UP000648187"/>
    </source>
</evidence>
<gene>
    <name evidence="1" type="ORF">HW555_003384</name>
</gene>
<keyword evidence="2" id="KW-1185">Reference proteome</keyword>
<protein>
    <submittedName>
        <fullName evidence="1">Uncharacterized protein</fullName>
    </submittedName>
</protein>
<dbReference type="AlphaFoldDB" id="A0A835GM22"/>
<organism evidence="1 2">
    <name type="scientific">Spodoptera exigua</name>
    <name type="common">Beet armyworm</name>
    <name type="synonym">Noctua fulgens</name>
    <dbReference type="NCBI Taxonomy" id="7107"/>
    <lineage>
        <taxon>Eukaryota</taxon>
        <taxon>Metazoa</taxon>
        <taxon>Ecdysozoa</taxon>
        <taxon>Arthropoda</taxon>
        <taxon>Hexapoda</taxon>
        <taxon>Insecta</taxon>
        <taxon>Pterygota</taxon>
        <taxon>Neoptera</taxon>
        <taxon>Endopterygota</taxon>
        <taxon>Lepidoptera</taxon>
        <taxon>Glossata</taxon>
        <taxon>Ditrysia</taxon>
        <taxon>Noctuoidea</taxon>
        <taxon>Noctuidae</taxon>
        <taxon>Amphipyrinae</taxon>
        <taxon>Spodoptera</taxon>
    </lineage>
</organism>